<dbReference type="EMBL" id="MGHY01000018">
    <property type="protein sequence ID" value="OGM79334.1"/>
    <property type="molecule type" value="Genomic_DNA"/>
</dbReference>
<organism evidence="2 3">
    <name type="scientific">Candidatus Woesebacteria bacterium RIFOXYB1_FULL_38_16</name>
    <dbReference type="NCBI Taxonomy" id="1802538"/>
    <lineage>
        <taxon>Bacteria</taxon>
        <taxon>Candidatus Woeseibacteriota</taxon>
    </lineage>
</organism>
<feature type="region of interest" description="Disordered" evidence="1">
    <location>
        <begin position="47"/>
        <end position="74"/>
    </location>
</feature>
<dbReference type="Proteomes" id="UP000178999">
    <property type="component" value="Unassembled WGS sequence"/>
</dbReference>
<comment type="caution">
    <text evidence="2">The sequence shown here is derived from an EMBL/GenBank/DDBJ whole genome shotgun (WGS) entry which is preliminary data.</text>
</comment>
<name>A0A1F8CSN5_9BACT</name>
<proteinExistence type="predicted"/>
<evidence type="ECO:0000256" key="1">
    <source>
        <dbReference type="SAM" id="MobiDB-lite"/>
    </source>
</evidence>
<dbReference type="STRING" id="1802538.A2382_00950"/>
<sequence length="74" mass="8344">MNQDVAPCDLGKGTGDAYTMDADTKEGVCMCQSYVCLIDRQNRVLNRRTKQNPEKAFSQPDREKETLEMVSLSL</sequence>
<evidence type="ECO:0000313" key="2">
    <source>
        <dbReference type="EMBL" id="OGM79334.1"/>
    </source>
</evidence>
<accession>A0A1F8CSN5</accession>
<gene>
    <name evidence="2" type="ORF">A2382_00950</name>
</gene>
<protein>
    <submittedName>
        <fullName evidence="2">Uncharacterized protein</fullName>
    </submittedName>
</protein>
<dbReference type="AlphaFoldDB" id="A0A1F8CSN5"/>
<evidence type="ECO:0000313" key="3">
    <source>
        <dbReference type="Proteomes" id="UP000178999"/>
    </source>
</evidence>
<reference evidence="2 3" key="1">
    <citation type="journal article" date="2016" name="Nat. Commun.">
        <title>Thousands of microbial genomes shed light on interconnected biogeochemical processes in an aquifer system.</title>
        <authorList>
            <person name="Anantharaman K."/>
            <person name="Brown C.T."/>
            <person name="Hug L.A."/>
            <person name="Sharon I."/>
            <person name="Castelle C.J."/>
            <person name="Probst A.J."/>
            <person name="Thomas B.C."/>
            <person name="Singh A."/>
            <person name="Wilkins M.J."/>
            <person name="Karaoz U."/>
            <person name="Brodie E.L."/>
            <person name="Williams K.H."/>
            <person name="Hubbard S.S."/>
            <person name="Banfield J.F."/>
        </authorList>
    </citation>
    <scope>NUCLEOTIDE SEQUENCE [LARGE SCALE GENOMIC DNA]</scope>
</reference>